<keyword evidence="3" id="KW-1185">Reference proteome</keyword>
<name>A0A2A2K3G7_9BILA</name>
<gene>
    <name evidence="2" type="ORF">WR25_06963</name>
</gene>
<comment type="caution">
    <text evidence="2">The sequence shown here is derived from an EMBL/GenBank/DDBJ whole genome shotgun (WGS) entry which is preliminary data.</text>
</comment>
<evidence type="ECO:0000256" key="1">
    <source>
        <dbReference type="SAM" id="MobiDB-lite"/>
    </source>
</evidence>
<feature type="compositionally biased region" description="Low complexity" evidence="1">
    <location>
        <begin position="92"/>
        <end position="105"/>
    </location>
</feature>
<evidence type="ECO:0000313" key="3">
    <source>
        <dbReference type="Proteomes" id="UP000218231"/>
    </source>
</evidence>
<reference evidence="2 3" key="1">
    <citation type="journal article" date="2017" name="Curr. Biol.">
        <title>Genome architecture and evolution of a unichromosomal asexual nematode.</title>
        <authorList>
            <person name="Fradin H."/>
            <person name="Zegar C."/>
            <person name="Gutwein M."/>
            <person name="Lucas J."/>
            <person name="Kovtun M."/>
            <person name="Corcoran D."/>
            <person name="Baugh L.R."/>
            <person name="Kiontke K."/>
            <person name="Gunsalus K."/>
            <person name="Fitch D.H."/>
            <person name="Piano F."/>
        </authorList>
    </citation>
    <scope>NUCLEOTIDE SEQUENCE [LARGE SCALE GENOMIC DNA]</scope>
    <source>
        <strain evidence="2">PF1309</strain>
    </source>
</reference>
<organism evidence="2 3">
    <name type="scientific">Diploscapter pachys</name>
    <dbReference type="NCBI Taxonomy" id="2018661"/>
    <lineage>
        <taxon>Eukaryota</taxon>
        <taxon>Metazoa</taxon>
        <taxon>Ecdysozoa</taxon>
        <taxon>Nematoda</taxon>
        <taxon>Chromadorea</taxon>
        <taxon>Rhabditida</taxon>
        <taxon>Rhabditina</taxon>
        <taxon>Rhabditomorpha</taxon>
        <taxon>Rhabditoidea</taxon>
        <taxon>Rhabditidae</taxon>
        <taxon>Diploscapter</taxon>
    </lineage>
</organism>
<sequence>MYNNGLLFWMSEHNLQICRLKAELIVYEGDPIAVAVVDLLNDKPDRLHIGKVSLPTPTESPQADPHVPAVKRDAEQAIPDGTNDAIEAVTGATDAAADAAQNAADRINPTSR</sequence>
<dbReference type="AlphaFoldDB" id="A0A2A2K3G7"/>
<dbReference type="EMBL" id="LIAE01009751">
    <property type="protein sequence ID" value="PAV68471.1"/>
    <property type="molecule type" value="Genomic_DNA"/>
</dbReference>
<feature type="region of interest" description="Disordered" evidence="1">
    <location>
        <begin position="92"/>
        <end position="112"/>
    </location>
</feature>
<dbReference type="Proteomes" id="UP000218231">
    <property type="component" value="Unassembled WGS sequence"/>
</dbReference>
<proteinExistence type="predicted"/>
<evidence type="ECO:0000313" key="2">
    <source>
        <dbReference type="EMBL" id="PAV68471.1"/>
    </source>
</evidence>
<accession>A0A2A2K3G7</accession>
<protein>
    <submittedName>
        <fullName evidence="2">Uncharacterized protein</fullName>
    </submittedName>
</protein>